<accession>A0A9X2D5Q8</accession>
<reference evidence="1" key="1">
    <citation type="submission" date="2022-05" db="EMBL/GenBank/DDBJ databases">
        <authorList>
            <person name="Tuo L."/>
        </authorList>
    </citation>
    <scope>NUCLEOTIDE SEQUENCE</scope>
    <source>
        <strain evidence="1">BSK12Z-4</strain>
    </source>
</reference>
<dbReference type="Proteomes" id="UP001139485">
    <property type="component" value="Unassembled WGS sequence"/>
</dbReference>
<dbReference type="SUPFAM" id="SSF88697">
    <property type="entry name" value="PUA domain-like"/>
    <property type="match status" value="1"/>
</dbReference>
<organism evidence="1 2">
    <name type="scientific">Nocardioides bruguierae</name>
    <dbReference type="NCBI Taxonomy" id="2945102"/>
    <lineage>
        <taxon>Bacteria</taxon>
        <taxon>Bacillati</taxon>
        <taxon>Actinomycetota</taxon>
        <taxon>Actinomycetes</taxon>
        <taxon>Propionibacteriales</taxon>
        <taxon>Nocardioidaceae</taxon>
        <taxon>Nocardioides</taxon>
    </lineage>
</organism>
<keyword evidence="2" id="KW-1185">Reference proteome</keyword>
<evidence type="ECO:0000313" key="2">
    <source>
        <dbReference type="Proteomes" id="UP001139485"/>
    </source>
</evidence>
<dbReference type="InterPro" id="IPR015947">
    <property type="entry name" value="PUA-like_sf"/>
</dbReference>
<dbReference type="EMBL" id="JAMOIL010000006">
    <property type="protein sequence ID" value="MCM0619811.1"/>
    <property type="molecule type" value="Genomic_DNA"/>
</dbReference>
<sequence length="141" mass="15615">MKALSVRQPWAWAILRAGKNIENRTRSTSHRGLLLIHASRSMAATAEHQQIEQLAHPLRIPPFGRPAEDTALKFGAIIGAVNLDRVHTCDGSCSPWAWPDATHWVVSNPIVLTEHIDVPGRLGVWDVPVDIADRVRAAMPR</sequence>
<dbReference type="AlphaFoldDB" id="A0A9X2D5Q8"/>
<dbReference type="Gene3D" id="2.30.130.30">
    <property type="entry name" value="Hypothetical protein"/>
    <property type="match status" value="1"/>
</dbReference>
<protein>
    <submittedName>
        <fullName evidence="1">ASCH domain-containing protein</fullName>
    </submittedName>
</protein>
<gene>
    <name evidence="1" type="ORF">M8330_05835</name>
</gene>
<proteinExistence type="predicted"/>
<dbReference type="CDD" id="cd06554">
    <property type="entry name" value="ASCH_ASC-1_like"/>
    <property type="match status" value="1"/>
</dbReference>
<dbReference type="RefSeq" id="WP_250826561.1">
    <property type="nucleotide sequence ID" value="NZ_JAMOIL010000006.1"/>
</dbReference>
<name>A0A9X2D5Q8_9ACTN</name>
<comment type="caution">
    <text evidence="1">The sequence shown here is derived from an EMBL/GenBank/DDBJ whole genome shotgun (WGS) entry which is preliminary data.</text>
</comment>
<evidence type="ECO:0000313" key="1">
    <source>
        <dbReference type="EMBL" id="MCM0619811.1"/>
    </source>
</evidence>